<feature type="region of interest" description="Disordered" evidence="10">
    <location>
        <begin position="157"/>
        <end position="179"/>
    </location>
</feature>
<dbReference type="Proteomes" id="UP000224080">
    <property type="component" value="Unassembled WGS sequence"/>
</dbReference>
<feature type="region of interest" description="Disordered" evidence="10">
    <location>
        <begin position="1"/>
        <end position="51"/>
    </location>
</feature>
<organism evidence="11 12">
    <name type="scientific">Blastomyces parvus</name>
    <dbReference type="NCBI Taxonomy" id="2060905"/>
    <lineage>
        <taxon>Eukaryota</taxon>
        <taxon>Fungi</taxon>
        <taxon>Dikarya</taxon>
        <taxon>Ascomycota</taxon>
        <taxon>Pezizomycotina</taxon>
        <taxon>Eurotiomycetes</taxon>
        <taxon>Eurotiomycetidae</taxon>
        <taxon>Onygenales</taxon>
        <taxon>Ajellomycetaceae</taxon>
        <taxon>Blastomyces</taxon>
    </lineage>
</organism>
<dbReference type="GO" id="GO:0003712">
    <property type="term" value="F:transcription coregulator activity"/>
    <property type="evidence" value="ECO:0007669"/>
    <property type="project" value="InterPro"/>
</dbReference>
<dbReference type="OrthoDB" id="30179at2759"/>
<evidence type="ECO:0000256" key="9">
    <source>
        <dbReference type="ARBA" id="ARBA00023242"/>
    </source>
</evidence>
<evidence type="ECO:0000256" key="4">
    <source>
        <dbReference type="ARBA" id="ARBA00006644"/>
    </source>
</evidence>
<dbReference type="InterPro" id="IPR006973">
    <property type="entry name" value="Cwf_Cwc_15"/>
</dbReference>
<evidence type="ECO:0000256" key="3">
    <source>
        <dbReference type="ARBA" id="ARBA00005942"/>
    </source>
</evidence>
<evidence type="ECO:0000313" key="11">
    <source>
        <dbReference type="EMBL" id="PGH08975.1"/>
    </source>
</evidence>
<keyword evidence="9" id="KW-0539">Nucleus</keyword>
<dbReference type="PANTHER" id="PTHR12718:SF2">
    <property type="entry name" value="SPLICEOSOME-ASSOCIATED PROTEIN CWC15 HOMOLOG"/>
    <property type="match status" value="1"/>
</dbReference>
<comment type="caution">
    <text evidence="11">The sequence shown here is derived from an EMBL/GenBank/DDBJ whole genome shotgun (WGS) entry which is preliminary data.</text>
</comment>
<feature type="compositionally biased region" description="Low complexity" evidence="10">
    <location>
        <begin position="72"/>
        <end position="88"/>
    </location>
</feature>
<evidence type="ECO:0000256" key="1">
    <source>
        <dbReference type="ARBA" id="ARBA00003777"/>
    </source>
</evidence>
<dbReference type="STRING" id="2060905.A0A2B7XJ65"/>
<name>A0A2B7XJ65_9EURO</name>
<evidence type="ECO:0000313" key="12">
    <source>
        <dbReference type="Proteomes" id="UP000224080"/>
    </source>
</evidence>
<dbReference type="PANTHER" id="PTHR12718">
    <property type="entry name" value="CELL CYCLE CONTROL PROTEIN CWF15"/>
    <property type="match status" value="1"/>
</dbReference>
<dbReference type="AlphaFoldDB" id="A0A2B7XJ65"/>
<keyword evidence="12" id="KW-1185">Reference proteome</keyword>
<sequence>MTTAHRPTFDPARGKEALRGPAYHQRLLPAHTLLKTRQPGQGGDADEKRDLRAELLKAEAAHFAKKGISHNTSTPSASSPVAVEPSVPKRQLENGPSGDENGDIEDPEAKRRRILEETRDIDADSAGSESDSSEEDSDDDEDETAELMRELEKIKKERAEQKAKEEQEREAQEQEKREVDIARGNPLLNPQDFNVKRRWDDDVVFKNQARGTENRGKKEFVNDLLRSDFHKRFMVIIIPNPHSRINTNIAQLLQRFENIMATATVDNTSFTSTAIETYQLDVESTALIRAAEDILSLTRSMKEAWLFGKLDTLGEDERDVQRREGLERDAQAVKSAIEKGGALSME</sequence>
<gene>
    <name evidence="11" type="ORF">GX51_01032</name>
</gene>
<keyword evidence="8" id="KW-0508">mRNA splicing</keyword>
<evidence type="ECO:0000256" key="10">
    <source>
        <dbReference type="SAM" id="MobiDB-lite"/>
    </source>
</evidence>
<dbReference type="Pfam" id="PF04889">
    <property type="entry name" value="Cwf_Cwc_15"/>
    <property type="match status" value="1"/>
</dbReference>
<evidence type="ECO:0000256" key="6">
    <source>
        <dbReference type="ARBA" id="ARBA00023015"/>
    </source>
</evidence>
<dbReference type="GO" id="GO:0006357">
    <property type="term" value="P:regulation of transcription by RNA polymerase II"/>
    <property type="evidence" value="ECO:0007669"/>
    <property type="project" value="InterPro"/>
</dbReference>
<evidence type="ECO:0000256" key="7">
    <source>
        <dbReference type="ARBA" id="ARBA00023163"/>
    </source>
</evidence>
<evidence type="ECO:0000256" key="5">
    <source>
        <dbReference type="ARBA" id="ARBA00022664"/>
    </source>
</evidence>
<dbReference type="Gene3D" id="6.10.280.160">
    <property type="entry name" value="Mediator of RNA polymerase II transcription subunit 22"/>
    <property type="match status" value="1"/>
</dbReference>
<keyword evidence="5" id="KW-0507">mRNA processing</keyword>
<protein>
    <submittedName>
        <fullName evidence="11">Pre-mRNA-splicing factor cwc15</fullName>
    </submittedName>
</protein>
<accession>A0A2B7XJ65</accession>
<comment type="similarity">
    <text evidence="4">Belongs to the CWC15 family.</text>
</comment>
<dbReference type="InterPro" id="IPR009332">
    <property type="entry name" value="Med22"/>
</dbReference>
<dbReference type="GO" id="GO:0016592">
    <property type="term" value="C:mediator complex"/>
    <property type="evidence" value="ECO:0007669"/>
    <property type="project" value="InterPro"/>
</dbReference>
<evidence type="ECO:0000256" key="2">
    <source>
        <dbReference type="ARBA" id="ARBA00004123"/>
    </source>
</evidence>
<reference evidence="11 12" key="1">
    <citation type="submission" date="2017-10" db="EMBL/GenBank/DDBJ databases">
        <title>Comparative genomics in systemic dimorphic fungi from Ajellomycetaceae.</title>
        <authorList>
            <person name="Munoz J.F."/>
            <person name="Mcewen J.G."/>
            <person name="Clay O.K."/>
            <person name="Cuomo C.A."/>
        </authorList>
    </citation>
    <scope>NUCLEOTIDE SEQUENCE [LARGE SCALE GENOMIC DNA]</scope>
    <source>
        <strain evidence="11 12">UAMH130</strain>
    </source>
</reference>
<dbReference type="EMBL" id="PDNC01000007">
    <property type="protein sequence ID" value="PGH08975.1"/>
    <property type="molecule type" value="Genomic_DNA"/>
</dbReference>
<dbReference type="Pfam" id="PF06179">
    <property type="entry name" value="Med22"/>
    <property type="match status" value="1"/>
</dbReference>
<feature type="region of interest" description="Disordered" evidence="10">
    <location>
        <begin position="64"/>
        <end position="145"/>
    </location>
</feature>
<proteinExistence type="inferred from homology"/>
<dbReference type="GO" id="GO:0045292">
    <property type="term" value="P:mRNA cis splicing, via spliceosome"/>
    <property type="evidence" value="ECO:0007669"/>
    <property type="project" value="TreeGrafter"/>
</dbReference>
<evidence type="ECO:0000256" key="8">
    <source>
        <dbReference type="ARBA" id="ARBA00023187"/>
    </source>
</evidence>
<keyword evidence="6" id="KW-0805">Transcription regulation</keyword>
<feature type="compositionally biased region" description="Acidic residues" evidence="10">
    <location>
        <begin position="131"/>
        <end position="145"/>
    </location>
</feature>
<comment type="function">
    <text evidence="1">Involved in pre-mRNA splicing.</text>
</comment>
<comment type="subcellular location">
    <subcellularLocation>
        <location evidence="2">Nucleus</location>
    </subcellularLocation>
</comment>
<comment type="similarity">
    <text evidence="3">Belongs to the Mediator complex subunit 22 family.</text>
</comment>
<keyword evidence="7" id="KW-0804">Transcription</keyword>
<dbReference type="GO" id="GO:0003723">
    <property type="term" value="F:RNA binding"/>
    <property type="evidence" value="ECO:0007669"/>
    <property type="project" value="TreeGrafter"/>
</dbReference>
<dbReference type="GO" id="GO:0071013">
    <property type="term" value="C:catalytic step 2 spliceosome"/>
    <property type="evidence" value="ECO:0007669"/>
    <property type="project" value="TreeGrafter"/>
</dbReference>